<dbReference type="GO" id="GO:0005737">
    <property type="term" value="C:cytoplasm"/>
    <property type="evidence" value="ECO:0007669"/>
    <property type="project" value="TreeGrafter"/>
</dbReference>
<dbReference type="InterPro" id="IPR051908">
    <property type="entry name" value="Ribosomal_N-acetyltransferase"/>
</dbReference>
<dbReference type="Pfam" id="PF13302">
    <property type="entry name" value="Acetyltransf_3"/>
    <property type="match status" value="1"/>
</dbReference>
<dbReference type="STRING" id="796620.VIBC2010_11964"/>
<dbReference type="SUPFAM" id="SSF55729">
    <property type="entry name" value="Acyl-CoA N-acyltransferases (Nat)"/>
    <property type="match status" value="1"/>
</dbReference>
<accession>E3BKT6</accession>
<dbReference type="InterPro" id="IPR016181">
    <property type="entry name" value="Acyl_CoA_acyltransferase"/>
</dbReference>
<dbReference type="InterPro" id="IPR000182">
    <property type="entry name" value="GNAT_dom"/>
</dbReference>
<dbReference type="AlphaFoldDB" id="E3BKT6"/>
<dbReference type="RefSeq" id="WP_009601662.1">
    <property type="nucleotide sequence ID" value="NZ_AEIU01000075.1"/>
</dbReference>
<dbReference type="OrthoDB" id="5292292at2"/>
<dbReference type="GO" id="GO:1990189">
    <property type="term" value="F:protein N-terminal-serine acetyltransferase activity"/>
    <property type="evidence" value="ECO:0007669"/>
    <property type="project" value="TreeGrafter"/>
</dbReference>
<dbReference type="EMBL" id="AEIU01000075">
    <property type="protein sequence ID" value="EFP96280.1"/>
    <property type="molecule type" value="Genomic_DNA"/>
</dbReference>
<dbReference type="PANTHER" id="PTHR43441">
    <property type="entry name" value="RIBOSOMAL-PROTEIN-SERINE ACETYLTRANSFERASE"/>
    <property type="match status" value="1"/>
</dbReference>
<dbReference type="Proteomes" id="UP000002943">
    <property type="component" value="Unassembled WGS sequence"/>
</dbReference>
<feature type="domain" description="N-acetyltransferase" evidence="1">
    <location>
        <begin position="17"/>
        <end position="178"/>
    </location>
</feature>
<evidence type="ECO:0000313" key="3">
    <source>
        <dbReference type="Proteomes" id="UP000002943"/>
    </source>
</evidence>
<proteinExistence type="predicted"/>
<gene>
    <name evidence="2" type="ORF">VIBC2010_11964</name>
</gene>
<dbReference type="GO" id="GO:0008999">
    <property type="term" value="F:protein-N-terminal-alanine acetyltransferase activity"/>
    <property type="evidence" value="ECO:0007669"/>
    <property type="project" value="TreeGrafter"/>
</dbReference>
<dbReference type="Gene3D" id="3.40.630.30">
    <property type="match status" value="1"/>
</dbReference>
<reference evidence="2 3" key="1">
    <citation type="journal article" date="2012" name="Int. J. Syst. Evol. Microbiol.">
        <title>Vibrio caribbeanicus sp. nov., isolated from the marine sponge Scleritoderma cyanea.</title>
        <authorList>
            <person name="Hoffmann M."/>
            <person name="Monday S.R."/>
            <person name="Allard M.W."/>
            <person name="Strain E.A."/>
            <person name="Whittaker P."/>
            <person name="Naum M."/>
            <person name="McCarthy P.J."/>
            <person name="Lopez J.V."/>
            <person name="Fischer M."/>
            <person name="Brown E.W."/>
        </authorList>
    </citation>
    <scope>NUCLEOTIDE SEQUENCE [LARGE SCALE GENOMIC DNA]</scope>
    <source>
        <strain evidence="2 3">ATCC BAA-2122</strain>
    </source>
</reference>
<keyword evidence="2" id="KW-0808">Transferase</keyword>
<evidence type="ECO:0000259" key="1">
    <source>
        <dbReference type="PROSITE" id="PS51186"/>
    </source>
</evidence>
<dbReference type="PROSITE" id="PS51186">
    <property type="entry name" value="GNAT"/>
    <property type="match status" value="1"/>
</dbReference>
<dbReference type="eggNOG" id="COG1670">
    <property type="taxonomic scope" value="Bacteria"/>
</dbReference>
<protein>
    <submittedName>
        <fullName evidence="2">Putative ribosomal-protein-serine acetyltransferase</fullName>
    </submittedName>
</protein>
<name>E3BKT6_9VIBR</name>
<keyword evidence="3" id="KW-1185">Reference proteome</keyword>
<organism evidence="2 3">
    <name type="scientific">Vibrio caribbeanicus ATCC BAA-2122</name>
    <dbReference type="NCBI Taxonomy" id="796620"/>
    <lineage>
        <taxon>Bacteria</taxon>
        <taxon>Pseudomonadati</taxon>
        <taxon>Pseudomonadota</taxon>
        <taxon>Gammaproteobacteria</taxon>
        <taxon>Vibrionales</taxon>
        <taxon>Vibrionaceae</taxon>
        <taxon>Vibrio</taxon>
    </lineage>
</organism>
<sequence>MSPDFQIVTQNFILRLIRIDESQQLAHCINHSPSLYPWIDWCHADFSQHEAEAFVKATRLSWIKGEAYGFGVFSRDNSVLVGMVAINEVYHTFNMASIGYWIADEHQRIGLGINAVKVLLEFCFAELSLTRVEVVCDPENTASQKLILACGGVFETLARNRFIHNGKARTGAVYSVIQ</sequence>
<comment type="caution">
    <text evidence="2">The sequence shown here is derived from an EMBL/GenBank/DDBJ whole genome shotgun (WGS) entry which is preliminary data.</text>
</comment>
<evidence type="ECO:0000313" key="2">
    <source>
        <dbReference type="EMBL" id="EFP96280.1"/>
    </source>
</evidence>
<dbReference type="PANTHER" id="PTHR43441:SF11">
    <property type="entry name" value="RIBOSOMAL-PROTEIN-SERINE ACETYLTRANSFERASE"/>
    <property type="match status" value="1"/>
</dbReference>